<evidence type="ECO:0000256" key="1">
    <source>
        <dbReference type="SAM" id="MobiDB-lite"/>
    </source>
</evidence>
<reference evidence="2 3" key="1">
    <citation type="submission" date="2018-02" db="EMBL/GenBank/DDBJ databases">
        <title>8 Nocardia nova and 1 Nocardia cyriacigeorgica strain used for evolution to TMP-SMX.</title>
        <authorList>
            <person name="Mehta H."/>
            <person name="Weng J."/>
            <person name="Shamoo Y."/>
        </authorList>
    </citation>
    <scope>NUCLEOTIDE SEQUENCE [LARGE SCALE GENOMIC DNA]</scope>
    <source>
        <strain evidence="2 3">MDA3139</strain>
    </source>
</reference>
<gene>
    <name evidence="2" type="ORF">C5E45_23725</name>
</gene>
<dbReference type="AlphaFoldDB" id="A0A2S6AKU3"/>
<feature type="region of interest" description="Disordered" evidence="1">
    <location>
        <begin position="80"/>
        <end position="145"/>
    </location>
</feature>
<dbReference type="EMBL" id="PSZC01000018">
    <property type="protein sequence ID" value="PPJ35823.1"/>
    <property type="molecule type" value="Genomic_DNA"/>
</dbReference>
<evidence type="ECO:0000313" key="2">
    <source>
        <dbReference type="EMBL" id="PPJ35823.1"/>
    </source>
</evidence>
<sequence>MVVDLPAPTGHYPVGVTDWYLDDADRADPWTSGHRELMVQIWYPAADQSTAPTAAWMPPGGREEQAEYLTRLGVRAGSWTLAPSHSRRDAPARADGRPFPVLLNSPGMDDTTGWSQTDRRGAGQEQHRIVTRRGVPAGPEPIPCQ</sequence>
<name>A0A2S6AKU3_9NOCA</name>
<protein>
    <submittedName>
        <fullName evidence="2">Uncharacterized protein</fullName>
    </submittedName>
</protein>
<dbReference type="Gene3D" id="3.40.50.1820">
    <property type="entry name" value="alpha/beta hydrolase"/>
    <property type="match status" value="1"/>
</dbReference>
<proteinExistence type="predicted"/>
<dbReference type="Proteomes" id="UP000239874">
    <property type="component" value="Unassembled WGS sequence"/>
</dbReference>
<dbReference type="InterPro" id="IPR029058">
    <property type="entry name" value="AB_hydrolase_fold"/>
</dbReference>
<feature type="compositionally biased region" description="Basic and acidic residues" evidence="1">
    <location>
        <begin position="117"/>
        <end position="128"/>
    </location>
</feature>
<feature type="compositionally biased region" description="Basic and acidic residues" evidence="1">
    <location>
        <begin position="86"/>
        <end position="96"/>
    </location>
</feature>
<comment type="caution">
    <text evidence="2">The sequence shown here is derived from an EMBL/GenBank/DDBJ whole genome shotgun (WGS) entry which is preliminary data.</text>
</comment>
<accession>A0A2S6AKU3</accession>
<organism evidence="2 3">
    <name type="scientific">Nocardia nova</name>
    <dbReference type="NCBI Taxonomy" id="37330"/>
    <lineage>
        <taxon>Bacteria</taxon>
        <taxon>Bacillati</taxon>
        <taxon>Actinomycetota</taxon>
        <taxon>Actinomycetes</taxon>
        <taxon>Mycobacteriales</taxon>
        <taxon>Nocardiaceae</taxon>
        <taxon>Nocardia</taxon>
    </lineage>
</organism>
<evidence type="ECO:0000313" key="3">
    <source>
        <dbReference type="Proteomes" id="UP000239874"/>
    </source>
</evidence>